<dbReference type="Proteomes" id="UP000250780">
    <property type="component" value="Unassembled WGS sequence"/>
</dbReference>
<dbReference type="EMBL" id="UASD01000008">
    <property type="protein sequence ID" value="SPX11547.1"/>
    <property type="molecule type" value="Genomic_DNA"/>
</dbReference>
<evidence type="ECO:0000313" key="3">
    <source>
        <dbReference type="Proteomes" id="UP000250780"/>
    </source>
</evidence>
<feature type="compositionally biased region" description="Polar residues" evidence="1">
    <location>
        <begin position="47"/>
        <end position="58"/>
    </location>
</feature>
<gene>
    <name evidence="2" type="ORF">NCTC9073_02887</name>
</gene>
<sequence length="64" mass="7182">MLQTSCSVKVRQSAQWPISDIGPGERLRQTHPAATIALKQRERHNAAPTSGQRRQTAQCFHKLC</sequence>
<evidence type="ECO:0000256" key="1">
    <source>
        <dbReference type="SAM" id="MobiDB-lite"/>
    </source>
</evidence>
<organism evidence="2 3">
    <name type="scientific">Escherichia coli</name>
    <dbReference type="NCBI Taxonomy" id="562"/>
    <lineage>
        <taxon>Bacteria</taxon>
        <taxon>Pseudomonadati</taxon>
        <taxon>Pseudomonadota</taxon>
        <taxon>Gammaproteobacteria</taxon>
        <taxon>Enterobacterales</taxon>
        <taxon>Enterobacteriaceae</taxon>
        <taxon>Escherichia</taxon>
    </lineage>
</organism>
<evidence type="ECO:0000313" key="2">
    <source>
        <dbReference type="EMBL" id="SPX11547.1"/>
    </source>
</evidence>
<reference evidence="2 3" key="1">
    <citation type="submission" date="2018-06" db="EMBL/GenBank/DDBJ databases">
        <authorList>
            <consortium name="Pathogen Informatics"/>
            <person name="Doyle S."/>
        </authorList>
    </citation>
    <scope>NUCLEOTIDE SEQUENCE [LARGE SCALE GENOMIC DNA]</scope>
    <source>
        <strain evidence="2 3">NCTC9073</strain>
    </source>
</reference>
<accession>A0A2X1NAI3</accession>
<name>A0A2X1NAI3_ECOLX</name>
<protein>
    <submittedName>
        <fullName evidence="2">Uncharacterized protein</fullName>
    </submittedName>
</protein>
<dbReference type="AlphaFoldDB" id="A0A2X1NAI3"/>
<proteinExistence type="predicted"/>
<feature type="region of interest" description="Disordered" evidence="1">
    <location>
        <begin position="41"/>
        <end position="64"/>
    </location>
</feature>